<reference evidence="1" key="1">
    <citation type="journal article" date="2021" name="IMA Fungus">
        <title>Genomic characterization of three marine fungi, including Emericellopsis atlantica sp. nov. with signatures of a generalist lifestyle and marine biomass degradation.</title>
        <authorList>
            <person name="Hagestad O.C."/>
            <person name="Hou L."/>
            <person name="Andersen J.H."/>
            <person name="Hansen E.H."/>
            <person name="Altermark B."/>
            <person name="Li C."/>
            <person name="Kuhnert E."/>
            <person name="Cox R.J."/>
            <person name="Crous P.W."/>
            <person name="Spatafora J.W."/>
            <person name="Lail K."/>
            <person name="Amirebrahimi M."/>
            <person name="Lipzen A."/>
            <person name="Pangilinan J."/>
            <person name="Andreopoulos W."/>
            <person name="Hayes R.D."/>
            <person name="Ng V."/>
            <person name="Grigoriev I.V."/>
            <person name="Jackson S.A."/>
            <person name="Sutton T.D.S."/>
            <person name="Dobson A.D.W."/>
            <person name="Rama T."/>
        </authorList>
    </citation>
    <scope>NUCLEOTIDE SEQUENCE</scope>
    <source>
        <strain evidence="1">TRa3180A</strain>
    </source>
</reference>
<accession>A0A9P8CI68</accession>
<gene>
    <name evidence="1" type="ORF">BJ878DRAFT_492276</name>
</gene>
<sequence length="91" mass="10002">MAYRLPVSFCFILNVTDAGFGDRTGMLGGMQVLSHSRSSFVLDFTFTFLFAFAFRRSYVGKVEWIMDGRCYAVKSVGVRCAALGIRAPGGV</sequence>
<dbReference type="EMBL" id="MU253770">
    <property type="protein sequence ID" value="KAG9247530.1"/>
    <property type="molecule type" value="Genomic_DNA"/>
</dbReference>
<keyword evidence="2" id="KW-1185">Reference proteome</keyword>
<evidence type="ECO:0000313" key="2">
    <source>
        <dbReference type="Proteomes" id="UP000887226"/>
    </source>
</evidence>
<organism evidence="1 2">
    <name type="scientific">Calycina marina</name>
    <dbReference type="NCBI Taxonomy" id="1763456"/>
    <lineage>
        <taxon>Eukaryota</taxon>
        <taxon>Fungi</taxon>
        <taxon>Dikarya</taxon>
        <taxon>Ascomycota</taxon>
        <taxon>Pezizomycotina</taxon>
        <taxon>Leotiomycetes</taxon>
        <taxon>Helotiales</taxon>
        <taxon>Pezizellaceae</taxon>
        <taxon>Calycina</taxon>
    </lineage>
</organism>
<comment type="caution">
    <text evidence="1">The sequence shown here is derived from an EMBL/GenBank/DDBJ whole genome shotgun (WGS) entry which is preliminary data.</text>
</comment>
<name>A0A9P8CI68_9HELO</name>
<protein>
    <submittedName>
        <fullName evidence="1">Uncharacterized protein</fullName>
    </submittedName>
</protein>
<dbReference type="AlphaFoldDB" id="A0A9P8CI68"/>
<dbReference type="Proteomes" id="UP000887226">
    <property type="component" value="Unassembled WGS sequence"/>
</dbReference>
<proteinExistence type="predicted"/>
<evidence type="ECO:0000313" key="1">
    <source>
        <dbReference type="EMBL" id="KAG9247530.1"/>
    </source>
</evidence>